<dbReference type="AlphaFoldDB" id="R7S772"/>
<evidence type="ECO:0000313" key="1">
    <source>
        <dbReference type="EMBL" id="EIW51868.1"/>
    </source>
</evidence>
<dbReference type="KEGG" id="tvs:TRAVEDRAFT_54289"/>
<protein>
    <submittedName>
        <fullName evidence="1">Uncharacterized protein</fullName>
    </submittedName>
</protein>
<organism evidence="1 2">
    <name type="scientific">Trametes versicolor (strain FP-101664)</name>
    <name type="common">White-rot fungus</name>
    <name type="synonym">Coriolus versicolor</name>
    <dbReference type="NCBI Taxonomy" id="717944"/>
    <lineage>
        <taxon>Eukaryota</taxon>
        <taxon>Fungi</taxon>
        <taxon>Dikarya</taxon>
        <taxon>Basidiomycota</taxon>
        <taxon>Agaricomycotina</taxon>
        <taxon>Agaricomycetes</taxon>
        <taxon>Polyporales</taxon>
        <taxon>Polyporaceae</taxon>
        <taxon>Trametes</taxon>
    </lineage>
</organism>
<gene>
    <name evidence="1" type="ORF">TRAVEDRAFT_54289</name>
</gene>
<dbReference type="OrthoDB" id="2747113at2759"/>
<dbReference type="GeneID" id="19417358"/>
<proteinExistence type="predicted"/>
<dbReference type="EMBL" id="JH711798">
    <property type="protein sequence ID" value="EIW51868.1"/>
    <property type="molecule type" value="Genomic_DNA"/>
</dbReference>
<keyword evidence="2" id="KW-1185">Reference proteome</keyword>
<reference evidence="2" key="1">
    <citation type="journal article" date="2012" name="Science">
        <title>The Paleozoic origin of enzymatic lignin decomposition reconstructed from 31 fungal genomes.</title>
        <authorList>
            <person name="Floudas D."/>
            <person name="Binder M."/>
            <person name="Riley R."/>
            <person name="Barry K."/>
            <person name="Blanchette R.A."/>
            <person name="Henrissat B."/>
            <person name="Martinez A.T."/>
            <person name="Otillar R."/>
            <person name="Spatafora J.W."/>
            <person name="Yadav J.S."/>
            <person name="Aerts A."/>
            <person name="Benoit I."/>
            <person name="Boyd A."/>
            <person name="Carlson A."/>
            <person name="Copeland A."/>
            <person name="Coutinho P.M."/>
            <person name="de Vries R.P."/>
            <person name="Ferreira P."/>
            <person name="Findley K."/>
            <person name="Foster B."/>
            <person name="Gaskell J."/>
            <person name="Glotzer D."/>
            <person name="Gorecki P."/>
            <person name="Heitman J."/>
            <person name="Hesse C."/>
            <person name="Hori C."/>
            <person name="Igarashi K."/>
            <person name="Jurgens J.A."/>
            <person name="Kallen N."/>
            <person name="Kersten P."/>
            <person name="Kohler A."/>
            <person name="Kuees U."/>
            <person name="Kumar T.K.A."/>
            <person name="Kuo A."/>
            <person name="LaButti K."/>
            <person name="Larrondo L.F."/>
            <person name="Lindquist E."/>
            <person name="Ling A."/>
            <person name="Lombard V."/>
            <person name="Lucas S."/>
            <person name="Lundell T."/>
            <person name="Martin R."/>
            <person name="McLaughlin D.J."/>
            <person name="Morgenstern I."/>
            <person name="Morin E."/>
            <person name="Murat C."/>
            <person name="Nagy L.G."/>
            <person name="Nolan M."/>
            <person name="Ohm R.A."/>
            <person name="Patyshakuliyeva A."/>
            <person name="Rokas A."/>
            <person name="Ruiz-Duenas F.J."/>
            <person name="Sabat G."/>
            <person name="Salamov A."/>
            <person name="Samejima M."/>
            <person name="Schmutz J."/>
            <person name="Slot J.C."/>
            <person name="St John F."/>
            <person name="Stenlid J."/>
            <person name="Sun H."/>
            <person name="Sun S."/>
            <person name="Syed K."/>
            <person name="Tsang A."/>
            <person name="Wiebenga A."/>
            <person name="Young D."/>
            <person name="Pisabarro A."/>
            <person name="Eastwood D.C."/>
            <person name="Martin F."/>
            <person name="Cullen D."/>
            <person name="Grigoriev I.V."/>
            <person name="Hibbett D.S."/>
        </authorList>
    </citation>
    <scope>NUCLEOTIDE SEQUENCE [LARGE SCALE GENOMIC DNA]</scope>
    <source>
        <strain evidence="2">FP-101664</strain>
    </source>
</reference>
<name>R7S772_TRAVS</name>
<dbReference type="Proteomes" id="UP000054317">
    <property type="component" value="Unassembled WGS sequence"/>
</dbReference>
<accession>R7S772</accession>
<sequence>MPPIEPLLVLLRVAQEVSAGIPIPGLSAALKIALNIAEKAKEIKDIRDECRSLAERAAYFSLGVYDQMKQCGGSDSAPSIAAGKRIELLLWYADLRPFALCFLEDAIRLFVMQTGVETEQRLNALASYKTRLLQHVEDSARVGDILIGETRSIRTGVLDLAQRINGGATFDGRFWLFAQENLHLVEPVSDKNPLGTFPRQADEHDLGRVPTKLQRGRVIRYRAIVKAAGELSGSQVIVHMYPDGDNGRFVEAVKSAKQTYHPYILAMLGYSRPGDPGEASYIVTEDYHPFINYLSSFHGTKKLRVFIQMTSEMCMAVDHLEMMELRQLLCPVTYWPHARVQYTFKLSELVFDHRYGDRFKWARDPLVLEELRGVSVPAVQAERVRLRNGTTSPTVHSKHNF</sequence>
<evidence type="ECO:0000313" key="2">
    <source>
        <dbReference type="Proteomes" id="UP000054317"/>
    </source>
</evidence>
<dbReference type="RefSeq" id="XP_008045398.1">
    <property type="nucleotide sequence ID" value="XM_008047207.1"/>
</dbReference>